<dbReference type="PATRIC" id="fig|1246626.3.peg.3429"/>
<dbReference type="STRING" id="1246626.BleG1_3442"/>
<keyword evidence="3" id="KW-1185">Reference proteome</keyword>
<dbReference type="EMBL" id="CP003923">
    <property type="protein sequence ID" value="AIC95989.1"/>
    <property type="molecule type" value="Genomic_DNA"/>
</dbReference>
<evidence type="ECO:0000313" key="3">
    <source>
        <dbReference type="Proteomes" id="UP000027142"/>
    </source>
</evidence>
<dbReference type="eggNOG" id="COG0454">
    <property type="taxonomic scope" value="Bacteria"/>
</dbReference>
<dbReference type="RefSeq" id="WP_038483545.1">
    <property type="nucleotide sequence ID" value="NZ_CP003923.1"/>
</dbReference>
<proteinExistence type="predicted"/>
<dbReference type="OrthoDB" id="9775804at2"/>
<dbReference type="PROSITE" id="PS51186">
    <property type="entry name" value="GNAT"/>
    <property type="match status" value="1"/>
</dbReference>
<dbReference type="Proteomes" id="UP000027142">
    <property type="component" value="Chromosome"/>
</dbReference>
<dbReference type="PANTHER" id="PTHR43233">
    <property type="entry name" value="FAMILY N-ACETYLTRANSFERASE, PUTATIVE (AFU_ORTHOLOGUE AFUA_6G03350)-RELATED"/>
    <property type="match status" value="1"/>
</dbReference>
<dbReference type="PANTHER" id="PTHR43233:SF1">
    <property type="entry name" value="FAMILY N-ACETYLTRANSFERASE, PUTATIVE (AFU_ORTHOLOGUE AFUA_6G03350)-RELATED"/>
    <property type="match status" value="1"/>
</dbReference>
<organism evidence="2 3">
    <name type="scientific">Shouchella lehensis G1</name>
    <dbReference type="NCBI Taxonomy" id="1246626"/>
    <lineage>
        <taxon>Bacteria</taxon>
        <taxon>Bacillati</taxon>
        <taxon>Bacillota</taxon>
        <taxon>Bacilli</taxon>
        <taxon>Bacillales</taxon>
        <taxon>Bacillaceae</taxon>
        <taxon>Shouchella</taxon>
    </lineage>
</organism>
<dbReference type="Gene3D" id="3.40.630.30">
    <property type="match status" value="1"/>
</dbReference>
<dbReference type="InterPro" id="IPR016181">
    <property type="entry name" value="Acyl_CoA_acyltransferase"/>
</dbReference>
<dbReference type="GO" id="GO:0016747">
    <property type="term" value="F:acyltransferase activity, transferring groups other than amino-acyl groups"/>
    <property type="evidence" value="ECO:0007669"/>
    <property type="project" value="InterPro"/>
</dbReference>
<dbReference type="InterPro" id="IPR000182">
    <property type="entry name" value="GNAT_dom"/>
</dbReference>
<sequence>MITIKVGEMITPQQLATVFQRSTINRPLNDLNRLEEMLKHGNLLVTAWDGEKLIGVARSLTDYVYCCYLSDLAVDTAYQFQGIGRQLVDKTKDEIGENVTLLLRASVEAMDYYPKLGFEQIENGFAIPRKA</sequence>
<dbReference type="HOGENOM" id="CLU_086503_4_0_9"/>
<dbReference type="KEGG" id="ble:BleG1_3442"/>
<evidence type="ECO:0000313" key="2">
    <source>
        <dbReference type="EMBL" id="AIC95989.1"/>
    </source>
</evidence>
<keyword evidence="2" id="KW-0808">Transferase</keyword>
<dbReference type="Pfam" id="PF13673">
    <property type="entry name" value="Acetyltransf_10"/>
    <property type="match status" value="1"/>
</dbReference>
<feature type="domain" description="N-acetyltransferase" evidence="1">
    <location>
        <begin position="4"/>
        <end position="131"/>
    </location>
</feature>
<protein>
    <submittedName>
        <fullName evidence="2">Acetyltransferase</fullName>
    </submittedName>
</protein>
<gene>
    <name evidence="2" type="ORF">BleG1_3442</name>
</gene>
<name>A0A060M7D9_9BACI</name>
<dbReference type="CDD" id="cd04301">
    <property type="entry name" value="NAT_SF"/>
    <property type="match status" value="1"/>
</dbReference>
<dbReference type="SUPFAM" id="SSF55729">
    <property type="entry name" value="Acyl-CoA N-acyltransferases (Nat)"/>
    <property type="match status" value="1"/>
</dbReference>
<accession>A0A060M7D9</accession>
<dbReference type="InterPro" id="IPR053144">
    <property type="entry name" value="Acetyltransferase_Butenolide"/>
</dbReference>
<reference evidence="2 3" key="1">
    <citation type="journal article" date="2014" name="Gene">
        <title>A comparative genomic analysis of the alkalitolerant soil bacterium Bacillus lehensis G1.</title>
        <authorList>
            <person name="Noor Y.M."/>
            <person name="Samsulrizal N.H."/>
            <person name="Jema'on N.A."/>
            <person name="Low K.O."/>
            <person name="Ramli A.N."/>
            <person name="Alias N.I."/>
            <person name="Damis S.I."/>
            <person name="Fuzi S.F."/>
            <person name="Isa M.N."/>
            <person name="Murad A.M."/>
            <person name="Raih M.F."/>
            <person name="Bakar F.D."/>
            <person name="Najimudin N."/>
            <person name="Mahadi N.M."/>
            <person name="Illias R.M."/>
        </authorList>
    </citation>
    <scope>NUCLEOTIDE SEQUENCE [LARGE SCALE GENOMIC DNA]</scope>
    <source>
        <strain evidence="2 3">G1</strain>
    </source>
</reference>
<evidence type="ECO:0000259" key="1">
    <source>
        <dbReference type="PROSITE" id="PS51186"/>
    </source>
</evidence>
<dbReference type="AlphaFoldDB" id="A0A060M7D9"/>